<proteinExistence type="predicted"/>
<evidence type="ECO:0000313" key="3">
    <source>
        <dbReference type="Proteomes" id="UP000199118"/>
    </source>
</evidence>
<dbReference type="EMBL" id="FNMZ01000016">
    <property type="protein sequence ID" value="SDX97452.1"/>
    <property type="molecule type" value="Genomic_DNA"/>
</dbReference>
<dbReference type="PANTHER" id="PTHR30007">
    <property type="entry name" value="PHP DOMAIN PROTEIN"/>
    <property type="match status" value="1"/>
</dbReference>
<accession>A0A1H3G289</accession>
<evidence type="ECO:0000313" key="2">
    <source>
        <dbReference type="EMBL" id="SDX97452.1"/>
    </source>
</evidence>
<feature type="domain" description="Transposase IS4-like" evidence="1">
    <location>
        <begin position="6"/>
        <end position="132"/>
    </location>
</feature>
<organism evidence="2 3">
    <name type="scientific">Albimonas donghaensis</name>
    <dbReference type="NCBI Taxonomy" id="356660"/>
    <lineage>
        <taxon>Bacteria</taxon>
        <taxon>Pseudomonadati</taxon>
        <taxon>Pseudomonadota</taxon>
        <taxon>Alphaproteobacteria</taxon>
        <taxon>Rhodobacterales</taxon>
        <taxon>Paracoccaceae</taxon>
        <taxon>Albimonas</taxon>
    </lineage>
</organism>
<protein>
    <submittedName>
        <fullName evidence="2">Transposase</fullName>
    </submittedName>
</protein>
<reference evidence="2 3" key="1">
    <citation type="submission" date="2016-10" db="EMBL/GenBank/DDBJ databases">
        <authorList>
            <person name="de Groot N.N."/>
        </authorList>
    </citation>
    <scope>NUCLEOTIDE SEQUENCE [LARGE SCALE GENOMIC DNA]</scope>
    <source>
        <strain evidence="2 3">DSM 17890</strain>
    </source>
</reference>
<dbReference type="GO" id="GO:0003677">
    <property type="term" value="F:DNA binding"/>
    <property type="evidence" value="ECO:0007669"/>
    <property type="project" value="InterPro"/>
</dbReference>
<dbReference type="GO" id="GO:0004803">
    <property type="term" value="F:transposase activity"/>
    <property type="evidence" value="ECO:0007669"/>
    <property type="project" value="InterPro"/>
</dbReference>
<dbReference type="Pfam" id="PF01609">
    <property type="entry name" value="DDE_Tnp_1"/>
    <property type="match status" value="1"/>
</dbReference>
<dbReference type="AlphaFoldDB" id="A0A1H3G289"/>
<dbReference type="PANTHER" id="PTHR30007:SF1">
    <property type="entry name" value="BLR1914 PROTEIN"/>
    <property type="match status" value="1"/>
</dbReference>
<name>A0A1H3G289_9RHOB</name>
<keyword evidence="3" id="KW-1185">Reference proteome</keyword>
<dbReference type="STRING" id="356660.SAMN05444336_11619"/>
<sequence>MGHSRGGLTTKIHALVDAEGRPIRLKLTPGQAGDAPVRTAFVADLDPGATLIADRAYDTNPIREGAAARGVWANIPPRVIRKDAFSFSPWVYRQRNLVERFFNRIKQFRGLATRYDRRADNYLAALKLAAIRFWIASI</sequence>
<dbReference type="GO" id="GO:0006313">
    <property type="term" value="P:DNA transposition"/>
    <property type="evidence" value="ECO:0007669"/>
    <property type="project" value="InterPro"/>
</dbReference>
<dbReference type="Proteomes" id="UP000199118">
    <property type="component" value="Unassembled WGS sequence"/>
</dbReference>
<dbReference type="NCBIfam" id="NF033580">
    <property type="entry name" value="transpos_IS5_3"/>
    <property type="match status" value="1"/>
</dbReference>
<dbReference type="InterPro" id="IPR002559">
    <property type="entry name" value="Transposase_11"/>
</dbReference>
<evidence type="ECO:0000259" key="1">
    <source>
        <dbReference type="Pfam" id="PF01609"/>
    </source>
</evidence>
<gene>
    <name evidence="2" type="ORF">SAMN05444336_11619</name>
</gene>